<organism evidence="1 2">
    <name type="scientific">Camellia lanceoleosa</name>
    <dbReference type="NCBI Taxonomy" id="1840588"/>
    <lineage>
        <taxon>Eukaryota</taxon>
        <taxon>Viridiplantae</taxon>
        <taxon>Streptophyta</taxon>
        <taxon>Embryophyta</taxon>
        <taxon>Tracheophyta</taxon>
        <taxon>Spermatophyta</taxon>
        <taxon>Magnoliopsida</taxon>
        <taxon>eudicotyledons</taxon>
        <taxon>Gunneridae</taxon>
        <taxon>Pentapetalae</taxon>
        <taxon>asterids</taxon>
        <taxon>Ericales</taxon>
        <taxon>Theaceae</taxon>
        <taxon>Camellia</taxon>
    </lineage>
</organism>
<evidence type="ECO:0000313" key="1">
    <source>
        <dbReference type="EMBL" id="KAI8022413.1"/>
    </source>
</evidence>
<sequence length="127" mass="14085">MSPPAQRHRAKTLSAVIYGNTATGHDFSRYRTTTVRLDPVLPVPKMLHSGRPDLRSNQIDTPGYHNHQTCLYQVLYNDNSFTVGDFSTEMLTFRRTRVPNIALGCSHNNEGLFVTAAVGLLGLGRGK</sequence>
<name>A0ACC0IA49_9ERIC</name>
<dbReference type="EMBL" id="CM045763">
    <property type="protein sequence ID" value="KAI8022413.1"/>
    <property type="molecule type" value="Genomic_DNA"/>
</dbReference>
<keyword evidence="1" id="KW-0378">Hydrolase</keyword>
<comment type="caution">
    <text evidence="1">The sequence shown here is derived from an EMBL/GenBank/DDBJ whole genome shotgun (WGS) entry which is preliminary data.</text>
</comment>
<proteinExistence type="predicted"/>
<gene>
    <name evidence="1" type="ORF">LOK49_LG03G03522</name>
</gene>
<accession>A0ACC0IA49</accession>
<reference evidence="1 2" key="1">
    <citation type="journal article" date="2022" name="Plant J.">
        <title>Chromosome-level genome of Camellia lanceoleosa provides a valuable resource for understanding genome evolution and self-incompatibility.</title>
        <authorList>
            <person name="Gong W."/>
            <person name="Xiao S."/>
            <person name="Wang L."/>
            <person name="Liao Z."/>
            <person name="Chang Y."/>
            <person name="Mo W."/>
            <person name="Hu G."/>
            <person name="Li W."/>
            <person name="Zhao G."/>
            <person name="Zhu H."/>
            <person name="Hu X."/>
            <person name="Ji K."/>
            <person name="Xiang X."/>
            <person name="Song Q."/>
            <person name="Yuan D."/>
            <person name="Jin S."/>
            <person name="Zhang L."/>
        </authorList>
    </citation>
    <scope>NUCLEOTIDE SEQUENCE [LARGE SCALE GENOMIC DNA]</scope>
    <source>
        <strain evidence="1">SQ_2022a</strain>
    </source>
</reference>
<evidence type="ECO:0000313" key="2">
    <source>
        <dbReference type="Proteomes" id="UP001060215"/>
    </source>
</evidence>
<keyword evidence="2" id="KW-1185">Reference proteome</keyword>
<dbReference type="Proteomes" id="UP001060215">
    <property type="component" value="Chromosome 6"/>
</dbReference>
<protein>
    <submittedName>
        <fullName evidence="1">Aspartyl protease family protein 2</fullName>
    </submittedName>
</protein>
<keyword evidence="1" id="KW-0645">Protease</keyword>